<comment type="caution">
    <text evidence="2">The sequence shown here is derived from an EMBL/GenBank/DDBJ whole genome shotgun (WGS) entry which is preliminary data.</text>
</comment>
<dbReference type="InterPro" id="IPR052559">
    <property type="entry name" value="V-haloperoxidase"/>
</dbReference>
<keyword evidence="1" id="KW-0732">Signal</keyword>
<dbReference type="Gene3D" id="1.10.606.20">
    <property type="match status" value="1"/>
</dbReference>
<name>A0A074MY61_9SPHN</name>
<evidence type="ECO:0008006" key="4">
    <source>
        <dbReference type="Google" id="ProtNLM"/>
    </source>
</evidence>
<evidence type="ECO:0000256" key="1">
    <source>
        <dbReference type="SAM" id="SignalP"/>
    </source>
</evidence>
<dbReference type="KEGG" id="elq:Ga0102493_11677"/>
<dbReference type="OrthoDB" id="103227at2"/>
<dbReference type="CDD" id="cd03398">
    <property type="entry name" value="PAP2_haloperoxidase"/>
    <property type="match status" value="1"/>
</dbReference>
<dbReference type="PANTHER" id="PTHR34599:SF1">
    <property type="entry name" value="PHOSPHATIDIC ACID PHOSPHATASE TYPE 2_HALOPEROXIDASE DOMAIN-CONTAINING PROTEIN"/>
    <property type="match status" value="1"/>
</dbReference>
<organism evidence="2 3">
    <name type="scientific">Erythrobacter litoralis</name>
    <dbReference type="NCBI Taxonomy" id="39960"/>
    <lineage>
        <taxon>Bacteria</taxon>
        <taxon>Pseudomonadati</taxon>
        <taxon>Pseudomonadota</taxon>
        <taxon>Alphaproteobacteria</taxon>
        <taxon>Sphingomonadales</taxon>
        <taxon>Erythrobacteraceae</taxon>
        <taxon>Erythrobacter/Porphyrobacter group</taxon>
        <taxon>Erythrobacter</taxon>
    </lineage>
</organism>
<dbReference type="AlphaFoldDB" id="A0A074MY61"/>
<feature type="signal peptide" evidence="1">
    <location>
        <begin position="1"/>
        <end position="21"/>
    </location>
</feature>
<dbReference type="EMBL" id="JMIX01000004">
    <property type="protein sequence ID" value="KEO96783.1"/>
    <property type="molecule type" value="Genomic_DNA"/>
</dbReference>
<dbReference type="SUPFAM" id="SSF48317">
    <property type="entry name" value="Acid phosphatase/Vanadium-dependent haloperoxidase"/>
    <property type="match status" value="1"/>
</dbReference>
<evidence type="ECO:0000313" key="2">
    <source>
        <dbReference type="EMBL" id="KEO96783.1"/>
    </source>
</evidence>
<dbReference type="PANTHER" id="PTHR34599">
    <property type="entry name" value="PEROXIDASE-RELATED"/>
    <property type="match status" value="1"/>
</dbReference>
<proteinExistence type="predicted"/>
<sequence length="404" mass="43824">MVKTVVGALLASCFLAMPVRAEVVTDWAGLAQEIAAVDRTPWSVERHHINVRLGLAMFEAANAIDHKYESFLALDRETGEASVEAAVMTAAREVLSTYYPDHKQEIDRSYELALATLPDAGKSAGAAIGIAAAEAAIAMPATREGATFVRYRPVTTPGTYVPGALPAYADEMSTLVTLSYGNFEELMPPPPPSLTSVIWARDFNEVKSLGARDSTARDPVQTVMARYRITPVTIPALRSIADRPGRSTVDNARLYALINIADADTSVVTGMAKLRYNFWRPITAIRNADRDDNPGTEIDADWQPLLNTPNHPEYPCAHCSWTAAVAEVFKAEVGNAPEGGVKVGSRSLELAATQTLPTFDKWVEEVSYSRILGGAHFRFSNEAGERLGRQVAARTLTLLPPIEP</sequence>
<dbReference type="InterPro" id="IPR036938">
    <property type="entry name" value="PAP2/HPO_sf"/>
</dbReference>
<dbReference type="Proteomes" id="UP000027866">
    <property type="component" value="Unassembled WGS sequence"/>
</dbReference>
<dbReference type="RefSeq" id="WP_034902148.1">
    <property type="nucleotide sequence ID" value="NZ_CP017057.1"/>
</dbReference>
<dbReference type="PATRIC" id="fig|39960.10.peg.2929"/>
<reference evidence="2 3" key="1">
    <citation type="submission" date="2014-04" db="EMBL/GenBank/DDBJ databases">
        <title>A comprehensive comparison of genomes of Erythrobacter spp. Strains.</title>
        <authorList>
            <person name="Zheng Q."/>
        </authorList>
    </citation>
    <scope>NUCLEOTIDE SEQUENCE [LARGE SCALE GENOMIC DNA]</scope>
    <source>
        <strain evidence="2 3">DSM 8509</strain>
    </source>
</reference>
<protein>
    <recommendedName>
        <fullName evidence="4">Phosphatidic acid phosphatase type 2/haloperoxidase domain-containing protein</fullName>
    </recommendedName>
</protein>
<accession>A0A074MY61</accession>
<evidence type="ECO:0000313" key="3">
    <source>
        <dbReference type="Proteomes" id="UP000027866"/>
    </source>
</evidence>
<gene>
    <name evidence="2" type="ORF">EH32_08865</name>
</gene>
<keyword evidence="3" id="KW-1185">Reference proteome</keyword>
<feature type="chain" id="PRO_5001697552" description="Phosphatidic acid phosphatase type 2/haloperoxidase domain-containing protein" evidence="1">
    <location>
        <begin position="22"/>
        <end position="404"/>
    </location>
</feature>